<evidence type="ECO:0008006" key="3">
    <source>
        <dbReference type="Google" id="ProtNLM"/>
    </source>
</evidence>
<dbReference type="STRING" id="1122159.SAMN02745246_01832"/>
<dbReference type="InterPro" id="IPR029058">
    <property type="entry name" value="AB_hydrolase_fold"/>
</dbReference>
<dbReference type="AlphaFoldDB" id="A0A4Q0PMB0"/>
<proteinExistence type="predicted"/>
<protein>
    <recommendedName>
        <fullName evidence="3">Pimeloyl-ACP methyl ester carboxylesterase</fullName>
    </recommendedName>
</protein>
<dbReference type="SUPFAM" id="SSF53474">
    <property type="entry name" value="alpha/beta-Hydrolases"/>
    <property type="match status" value="1"/>
</dbReference>
<evidence type="ECO:0000313" key="2">
    <source>
        <dbReference type="Proteomes" id="UP000290608"/>
    </source>
</evidence>
<reference evidence="1 2" key="1">
    <citation type="submission" date="2018-07" db="EMBL/GenBank/DDBJ databases">
        <title>Leeuwenhoekiella genomics.</title>
        <authorList>
            <person name="Tahon G."/>
            <person name="Willems A."/>
        </authorList>
    </citation>
    <scope>NUCLEOTIDE SEQUENCE [LARGE SCALE GENOMIC DNA]</scope>
    <source>
        <strain evidence="1 2">LMG 1345</strain>
    </source>
</reference>
<accession>A0A4Q0PMB0</accession>
<dbReference type="RefSeq" id="WP_073098922.1">
    <property type="nucleotide sequence ID" value="NZ_JBALUR010000002.1"/>
</dbReference>
<sequence>MIHVYLMPGMAANPSIFEHIKLPKEKFTLHPLSWKIPEPTESLSDYAKRMLKEVIEKNPVLLGVSFGGVIVQEMAKQIEFKKLIIVSSVKSKSELPKRMRFCAALGLYRLAPVSLARNIDTLANYAVGDRLKHKVALYQKYLSITDPVYLSWALEQMLCWDQVTYDEELVHIHGTSDPVFPYRYIDNCIPIPGGTHAMIITKCKWFNKNLPKLIEN</sequence>
<organism evidence="1 2">
    <name type="scientific">Leeuwenhoekiella marinoflava</name>
    <dbReference type="NCBI Taxonomy" id="988"/>
    <lineage>
        <taxon>Bacteria</taxon>
        <taxon>Pseudomonadati</taxon>
        <taxon>Bacteroidota</taxon>
        <taxon>Flavobacteriia</taxon>
        <taxon>Flavobacteriales</taxon>
        <taxon>Flavobacteriaceae</taxon>
        <taxon>Leeuwenhoekiella</taxon>
    </lineage>
</organism>
<dbReference type="Gene3D" id="3.40.50.1820">
    <property type="entry name" value="alpha/beta hydrolase"/>
    <property type="match status" value="1"/>
</dbReference>
<evidence type="ECO:0000313" key="1">
    <source>
        <dbReference type="EMBL" id="RXG30784.1"/>
    </source>
</evidence>
<gene>
    <name evidence="1" type="ORF">DSL99_1827</name>
</gene>
<name>A0A4Q0PMB0_9FLAO</name>
<dbReference type="EMBL" id="QOVL01000007">
    <property type="protein sequence ID" value="RXG30784.1"/>
    <property type="molecule type" value="Genomic_DNA"/>
</dbReference>
<comment type="caution">
    <text evidence="1">The sequence shown here is derived from an EMBL/GenBank/DDBJ whole genome shotgun (WGS) entry which is preliminary data.</text>
</comment>
<dbReference type="Proteomes" id="UP000290608">
    <property type="component" value="Unassembled WGS sequence"/>
</dbReference>